<reference evidence="2 3" key="1">
    <citation type="submission" date="2016-04" db="EMBL/GenBank/DDBJ databases">
        <authorList>
            <person name="Evans L.H."/>
            <person name="Alamgir A."/>
            <person name="Owens N."/>
            <person name="Weber N.D."/>
            <person name="Virtaneva K."/>
            <person name="Barbian K."/>
            <person name="Babar A."/>
            <person name="Rosenke K."/>
        </authorList>
    </citation>
    <scope>NUCLEOTIDE SEQUENCE [LARGE SCALE GENOMIC DNA]</scope>
    <source>
        <strain evidence="2 3">IFM 0406</strain>
    </source>
</reference>
<sequence length="148" mass="15782">MIGVTADQLRAKFEDVLAKNAHRFTEHDSASVADLEHPQLQTETESAATAHGFAPPIRTEGPTEASNGVVSASGSVLSEAAERLDGDNSESFTRIAALWSAYLGTRVTPHDVANLVVLLNVSRVKDGYKRDSYVEIAAHAGAAERINP</sequence>
<name>A0A161WR07_9NOCA</name>
<organism evidence="2 3">
    <name type="scientific">Nocardia terpenica</name>
    <dbReference type="NCBI Taxonomy" id="455432"/>
    <lineage>
        <taxon>Bacteria</taxon>
        <taxon>Bacillati</taxon>
        <taxon>Actinomycetota</taxon>
        <taxon>Actinomycetes</taxon>
        <taxon>Mycobacteriales</taxon>
        <taxon>Nocardiaceae</taxon>
        <taxon>Nocardia</taxon>
    </lineage>
</organism>
<dbReference type="Pfam" id="PF19905">
    <property type="entry name" value="DUF6378"/>
    <property type="match status" value="1"/>
</dbReference>
<evidence type="ECO:0000313" key="3">
    <source>
        <dbReference type="Proteomes" id="UP000076512"/>
    </source>
</evidence>
<accession>A0A161WR07</accession>
<dbReference type="Proteomes" id="UP000076512">
    <property type="component" value="Unassembled WGS sequence"/>
</dbReference>
<feature type="domain" description="DUF6378" evidence="1">
    <location>
        <begin position="84"/>
        <end position="146"/>
    </location>
</feature>
<dbReference type="AlphaFoldDB" id="A0A161WR07"/>
<dbReference type="STRING" id="455432.AWN90_20785"/>
<evidence type="ECO:0000313" key="2">
    <source>
        <dbReference type="EMBL" id="KZM75775.1"/>
    </source>
</evidence>
<evidence type="ECO:0000259" key="1">
    <source>
        <dbReference type="Pfam" id="PF19905"/>
    </source>
</evidence>
<gene>
    <name evidence="2" type="ORF">AWN90_20785</name>
</gene>
<keyword evidence="3" id="KW-1185">Reference proteome</keyword>
<comment type="caution">
    <text evidence="2">The sequence shown here is derived from an EMBL/GenBank/DDBJ whole genome shotgun (WGS) entry which is preliminary data.</text>
</comment>
<dbReference type="InterPro" id="IPR045958">
    <property type="entry name" value="DUF6378"/>
</dbReference>
<dbReference type="EMBL" id="LWGR01000003">
    <property type="protein sequence ID" value="KZM75775.1"/>
    <property type="molecule type" value="Genomic_DNA"/>
</dbReference>
<protein>
    <recommendedName>
        <fullName evidence="1">DUF6378 domain-containing protein</fullName>
    </recommendedName>
</protein>
<proteinExistence type="predicted"/>